<proteinExistence type="predicted"/>
<dbReference type="AlphaFoldDB" id="A0A9D4LK33"/>
<evidence type="ECO:0000313" key="3">
    <source>
        <dbReference type="Proteomes" id="UP000828390"/>
    </source>
</evidence>
<dbReference type="GO" id="GO:0003677">
    <property type="term" value="F:DNA binding"/>
    <property type="evidence" value="ECO:0007669"/>
    <property type="project" value="InterPro"/>
</dbReference>
<reference evidence="2" key="2">
    <citation type="submission" date="2020-11" db="EMBL/GenBank/DDBJ databases">
        <authorList>
            <person name="McCartney M.A."/>
            <person name="Auch B."/>
            <person name="Kono T."/>
            <person name="Mallez S."/>
            <person name="Becker A."/>
            <person name="Gohl D.M."/>
            <person name="Silverstein K.A.T."/>
            <person name="Koren S."/>
            <person name="Bechman K.B."/>
            <person name="Herman A."/>
            <person name="Abrahante J.E."/>
            <person name="Garbe J."/>
        </authorList>
    </citation>
    <scope>NUCLEOTIDE SEQUENCE</scope>
    <source>
        <strain evidence="2">Duluth1</strain>
        <tissue evidence="2">Whole animal</tissue>
    </source>
</reference>
<dbReference type="Proteomes" id="UP000828390">
    <property type="component" value="Unassembled WGS sequence"/>
</dbReference>
<organism evidence="2 3">
    <name type="scientific">Dreissena polymorpha</name>
    <name type="common">Zebra mussel</name>
    <name type="synonym">Mytilus polymorpha</name>
    <dbReference type="NCBI Taxonomy" id="45954"/>
    <lineage>
        <taxon>Eukaryota</taxon>
        <taxon>Metazoa</taxon>
        <taxon>Spiralia</taxon>
        <taxon>Lophotrochozoa</taxon>
        <taxon>Mollusca</taxon>
        <taxon>Bivalvia</taxon>
        <taxon>Autobranchia</taxon>
        <taxon>Heteroconchia</taxon>
        <taxon>Euheterodonta</taxon>
        <taxon>Imparidentia</taxon>
        <taxon>Neoheterodontei</taxon>
        <taxon>Myida</taxon>
        <taxon>Dreissenoidea</taxon>
        <taxon>Dreissenidae</taxon>
        <taxon>Dreissena</taxon>
    </lineage>
</organism>
<dbReference type="EMBL" id="JAIWYP010000003">
    <property type="protein sequence ID" value="KAH3859164.1"/>
    <property type="molecule type" value="Genomic_DNA"/>
</dbReference>
<dbReference type="InterPro" id="IPR009057">
    <property type="entry name" value="Homeodomain-like_sf"/>
</dbReference>
<evidence type="ECO:0000313" key="2">
    <source>
        <dbReference type="EMBL" id="KAH3859164.1"/>
    </source>
</evidence>
<evidence type="ECO:0000259" key="1">
    <source>
        <dbReference type="Pfam" id="PF05225"/>
    </source>
</evidence>
<reference evidence="2" key="1">
    <citation type="journal article" date="2019" name="bioRxiv">
        <title>The Genome of the Zebra Mussel, Dreissena polymorpha: A Resource for Invasive Species Research.</title>
        <authorList>
            <person name="McCartney M.A."/>
            <person name="Auch B."/>
            <person name="Kono T."/>
            <person name="Mallez S."/>
            <person name="Zhang Y."/>
            <person name="Obille A."/>
            <person name="Becker A."/>
            <person name="Abrahante J.E."/>
            <person name="Garbe J."/>
            <person name="Badalamenti J.P."/>
            <person name="Herman A."/>
            <person name="Mangelson H."/>
            <person name="Liachko I."/>
            <person name="Sullivan S."/>
            <person name="Sone E.D."/>
            <person name="Koren S."/>
            <person name="Silverstein K.A.T."/>
            <person name="Beckman K.B."/>
            <person name="Gohl D.M."/>
        </authorList>
    </citation>
    <scope>NUCLEOTIDE SEQUENCE</scope>
    <source>
        <strain evidence="2">Duluth1</strain>
        <tissue evidence="2">Whole animal</tissue>
    </source>
</reference>
<accession>A0A9D4LK33</accession>
<dbReference type="Gene3D" id="1.10.10.60">
    <property type="entry name" value="Homeodomain-like"/>
    <property type="match status" value="1"/>
</dbReference>
<feature type="domain" description="HTH psq-type" evidence="1">
    <location>
        <begin position="6"/>
        <end position="36"/>
    </location>
</feature>
<keyword evidence="3" id="KW-1185">Reference proteome</keyword>
<dbReference type="Pfam" id="PF05225">
    <property type="entry name" value="HTH_psq"/>
    <property type="match status" value="1"/>
</dbReference>
<comment type="caution">
    <text evidence="2">The sequence shown here is derived from an EMBL/GenBank/DDBJ whole genome shotgun (WGS) entry which is preliminary data.</text>
</comment>
<sequence>MTNAFRVVKEQQMSVCSASIQFGVPTTSLRQRVRGRVYPEVISSGLCPVLSQEEEAMFVDHLKLMASVRYGYTRMEVVNMTSEYAVFLHKRDEEHP</sequence>
<dbReference type="InterPro" id="IPR007889">
    <property type="entry name" value="HTH_Psq"/>
</dbReference>
<name>A0A9D4LK33_DREPO</name>
<dbReference type="SUPFAM" id="SSF46689">
    <property type="entry name" value="Homeodomain-like"/>
    <property type="match status" value="1"/>
</dbReference>
<gene>
    <name evidence="2" type="ORF">DPMN_101880</name>
</gene>
<protein>
    <recommendedName>
        <fullName evidence="1">HTH psq-type domain-containing protein</fullName>
    </recommendedName>
</protein>